<dbReference type="Gene3D" id="3.80.10.10">
    <property type="entry name" value="Ribonuclease Inhibitor"/>
    <property type="match status" value="1"/>
</dbReference>
<name>A0A291TCR0_9FIRM</name>
<dbReference type="EMBL" id="CP023819">
    <property type="protein sequence ID" value="ATL90932.1"/>
    <property type="molecule type" value="Genomic_DNA"/>
</dbReference>
<dbReference type="PANTHER" id="PTHR45661">
    <property type="entry name" value="SURFACE ANTIGEN"/>
    <property type="match status" value="1"/>
</dbReference>
<evidence type="ECO:0000313" key="2">
    <source>
        <dbReference type="Proteomes" id="UP000223709"/>
    </source>
</evidence>
<dbReference type="InterPro" id="IPR053139">
    <property type="entry name" value="Surface_bspA-like"/>
</dbReference>
<evidence type="ECO:0000313" key="1">
    <source>
        <dbReference type="EMBL" id="ATL90932.1"/>
    </source>
</evidence>
<dbReference type="InterPro" id="IPR026906">
    <property type="entry name" value="LRR_5"/>
</dbReference>
<dbReference type="Pfam" id="PF13306">
    <property type="entry name" value="LRR_5"/>
    <property type="match status" value="2"/>
</dbReference>
<dbReference type="SUPFAM" id="SSF52058">
    <property type="entry name" value="L domain-like"/>
    <property type="match status" value="2"/>
</dbReference>
<proteinExistence type="predicted"/>
<sequence>MKKRLLSLFLTFSMLLTFFPVGTVTVFASDSPMAYTDGSYQFILNADNTATITKYTGNEHRITIPAQVTHGAYIYPVSKIGDRVFSNYKYFLTSVQIPDTVTEIGSNAFYNCTSLKSVTIQDNKPSCVKKIGRQAFMFCSELIDIPILDSVTEIGSEAFHQCEKLDTVTIPEGVTSVADGMFSYCYSLHTVTLPDSVTAIEERAFTGTALTQIHIPANVAQIGTDAFSECFALSTITSDSESYPAIDNVLYEKAANGDYALIRYPSRKADPAFKIPNGVARIGTHAFDCCLYLASVKMPDSVVSIGTSAFMNCSALQDIELSCRITELSESVFAGCISLKSIDIPEGITQILDDAFAGCEQLERIAIPSSVTKISEYAFSNCTALNNIEYSGSRSQWNAIFTDSGLQNLPVAPGSIDVTVTSGIRTVTAKIDGSSVPINDGKFIVTIGKTVELTVSDPHYRDRYTWAGGSGTVSADNTTYTFVAGQDDTAVTLTTVEHTNYDTGDFTISGLADYSYGDNIDIRIEPKDTSITDYIVRYVRNAGTSNEEEFNELPKDAGTYTLRIIQGDTVRIDIPEKITIHPVTITNDTFQNELTVTLPEDAVEEEGNDHTATVTVRADSRLNALLQSDEIKLEIVYLNDMGEEVITPTKAGRYTVKVKIHSNSPNLISAIVDGGTFEIRQKAAPMVPTADLYPLTIKNADVFIEHDGEEIHAERNEIGDLVAKVPENASVTVTYISQSDAIAFDQWLVSGLDDSTDVKQNPLRFQMPAGEKGVTIEAMTKDASIEDGGSGILGTVMVIGAAAVLTWQGCRIGTELYLKRILPDGAAIPANVTELAELVWDDAGKPAPAAALDNNATDAQKALTWTSENQLLPSNKTADASVSYWEVIQIWRKAQALKN</sequence>
<dbReference type="AlphaFoldDB" id="A0A291TCR0"/>
<dbReference type="InterPro" id="IPR032675">
    <property type="entry name" value="LRR_dom_sf"/>
</dbReference>
<evidence type="ECO:0008006" key="3">
    <source>
        <dbReference type="Google" id="ProtNLM"/>
    </source>
</evidence>
<organism evidence="1 2">
    <name type="scientific">Faecalibacterium prausnitzii</name>
    <dbReference type="NCBI Taxonomy" id="853"/>
    <lineage>
        <taxon>Bacteria</taxon>
        <taxon>Bacillati</taxon>
        <taxon>Bacillota</taxon>
        <taxon>Clostridia</taxon>
        <taxon>Eubacteriales</taxon>
        <taxon>Oscillospiraceae</taxon>
        <taxon>Faecalibacterium</taxon>
    </lineage>
</organism>
<accession>A0A291TCR0</accession>
<dbReference type="RefSeq" id="WP_098924683.1">
    <property type="nucleotide sequence ID" value="NZ_CP023819.1"/>
</dbReference>
<dbReference type="PANTHER" id="PTHR45661:SF3">
    <property type="entry name" value="IG-LIKE DOMAIN-CONTAINING PROTEIN"/>
    <property type="match status" value="1"/>
</dbReference>
<dbReference type="Proteomes" id="UP000223709">
    <property type="component" value="Chromosome"/>
</dbReference>
<reference evidence="1 2" key="1">
    <citation type="submission" date="2017-10" db="EMBL/GenBank/DDBJ databases">
        <title>Complete Genome Sequence of Faecalibacterium prausnitzii isolated from the gut of healthy adult Indian.</title>
        <authorList>
            <person name="Bag S."/>
            <person name="Ghosh T.S."/>
            <person name="Das B."/>
        </authorList>
    </citation>
    <scope>NUCLEOTIDE SEQUENCE [LARGE SCALE GENOMIC DNA]</scope>
    <source>
        <strain evidence="1 2">Indica</strain>
    </source>
</reference>
<gene>
    <name evidence="1" type="ORF">CRH10_11835</name>
</gene>
<protein>
    <recommendedName>
        <fullName evidence="3">Leucine-rich repeat domain-containing protein</fullName>
    </recommendedName>
</protein>